<dbReference type="PANTHER" id="PTHR33546">
    <property type="entry name" value="LARGE, MULTIFUNCTIONAL SECRETED PROTEIN-RELATED"/>
    <property type="match status" value="1"/>
</dbReference>
<dbReference type="GO" id="GO:0009055">
    <property type="term" value="F:electron transfer activity"/>
    <property type="evidence" value="ECO:0007669"/>
    <property type="project" value="InterPro"/>
</dbReference>
<dbReference type="SUPFAM" id="SSF46626">
    <property type="entry name" value="Cytochrome c"/>
    <property type="match status" value="1"/>
</dbReference>
<dbReference type="AlphaFoldDB" id="A0A3D8YHM2"/>
<protein>
    <submittedName>
        <fullName evidence="7">Heme-binding protein</fullName>
    </submittedName>
</protein>
<keyword evidence="5" id="KW-0812">Transmembrane</keyword>
<dbReference type="InterPro" id="IPR011041">
    <property type="entry name" value="Quinoprot_gluc/sorb_DH_b-prop"/>
</dbReference>
<keyword evidence="5" id="KW-0472">Membrane</keyword>
<evidence type="ECO:0000313" key="8">
    <source>
        <dbReference type="Proteomes" id="UP000256373"/>
    </source>
</evidence>
<dbReference type="NCBIfam" id="TIGR02603">
    <property type="entry name" value="CxxCH_TIGR02603"/>
    <property type="match status" value="1"/>
</dbReference>
<dbReference type="Proteomes" id="UP000256373">
    <property type="component" value="Unassembled WGS sequence"/>
</dbReference>
<dbReference type="OrthoDB" id="627427at2"/>
<reference evidence="7 8" key="1">
    <citation type="submission" date="2018-07" db="EMBL/GenBank/DDBJ databases">
        <title>Dyadobacter roseus sp. nov., isolated from rose rhizosphere soil.</title>
        <authorList>
            <person name="Chen L."/>
        </authorList>
    </citation>
    <scope>NUCLEOTIDE SEQUENCE [LARGE SCALE GENOMIC DNA]</scope>
    <source>
        <strain evidence="7 8">RS19</strain>
    </source>
</reference>
<keyword evidence="3 4" id="KW-0408">Iron</keyword>
<dbReference type="EMBL" id="QNUL01000001">
    <property type="protein sequence ID" value="REA64050.1"/>
    <property type="molecule type" value="Genomic_DNA"/>
</dbReference>
<evidence type="ECO:0000256" key="4">
    <source>
        <dbReference type="PROSITE-ProRule" id="PRU00433"/>
    </source>
</evidence>
<accession>A0A3D8YHM2</accession>
<feature type="transmembrane region" description="Helical" evidence="5">
    <location>
        <begin position="7"/>
        <end position="28"/>
    </location>
</feature>
<dbReference type="InterPro" id="IPR013427">
    <property type="entry name" value="Haem-bd_dom_put"/>
</dbReference>
<keyword evidence="5" id="KW-1133">Transmembrane helix</keyword>
<dbReference type="RefSeq" id="WP_115828658.1">
    <property type="nucleotide sequence ID" value="NZ_QNUL01000001.1"/>
</dbReference>
<dbReference type="PROSITE" id="PS51007">
    <property type="entry name" value="CYTC"/>
    <property type="match status" value="1"/>
</dbReference>
<evidence type="ECO:0000256" key="1">
    <source>
        <dbReference type="ARBA" id="ARBA00022617"/>
    </source>
</evidence>
<dbReference type="GO" id="GO:0046872">
    <property type="term" value="F:metal ion binding"/>
    <property type="evidence" value="ECO:0007669"/>
    <property type="project" value="UniProtKB-KW"/>
</dbReference>
<evidence type="ECO:0000256" key="5">
    <source>
        <dbReference type="SAM" id="Phobius"/>
    </source>
</evidence>
<dbReference type="SUPFAM" id="SSF50952">
    <property type="entry name" value="Soluble quinoprotein glucose dehydrogenase"/>
    <property type="match status" value="1"/>
</dbReference>
<dbReference type="Gene3D" id="1.10.760.10">
    <property type="entry name" value="Cytochrome c-like domain"/>
    <property type="match status" value="1"/>
</dbReference>
<evidence type="ECO:0000259" key="6">
    <source>
        <dbReference type="PROSITE" id="PS51007"/>
    </source>
</evidence>
<keyword evidence="1 4" id="KW-0349">Heme</keyword>
<dbReference type="PANTHER" id="PTHR33546:SF1">
    <property type="entry name" value="LARGE, MULTIFUNCTIONAL SECRETED PROTEIN"/>
    <property type="match status" value="1"/>
</dbReference>
<evidence type="ECO:0000256" key="2">
    <source>
        <dbReference type="ARBA" id="ARBA00022723"/>
    </source>
</evidence>
<dbReference type="InterPro" id="IPR036909">
    <property type="entry name" value="Cyt_c-like_dom_sf"/>
</dbReference>
<name>A0A3D8YHM2_9BACT</name>
<organism evidence="7 8">
    <name type="scientific">Dyadobacter luteus</name>
    <dbReference type="NCBI Taxonomy" id="2259619"/>
    <lineage>
        <taxon>Bacteria</taxon>
        <taxon>Pseudomonadati</taxon>
        <taxon>Bacteroidota</taxon>
        <taxon>Cytophagia</taxon>
        <taxon>Cytophagales</taxon>
        <taxon>Spirosomataceae</taxon>
        <taxon>Dyadobacter</taxon>
    </lineage>
</organism>
<dbReference type="InterPro" id="IPR011042">
    <property type="entry name" value="6-blade_b-propeller_TolB-like"/>
</dbReference>
<proteinExistence type="predicted"/>
<keyword evidence="8" id="KW-1185">Reference proteome</keyword>
<comment type="caution">
    <text evidence="7">The sequence shown here is derived from an EMBL/GenBank/DDBJ whole genome shotgun (WGS) entry which is preliminary data.</text>
</comment>
<evidence type="ECO:0000313" key="7">
    <source>
        <dbReference type="EMBL" id="REA64050.1"/>
    </source>
</evidence>
<feature type="domain" description="Cytochrome c" evidence="6">
    <location>
        <begin position="743"/>
        <end position="881"/>
    </location>
</feature>
<gene>
    <name evidence="7" type="ORF">DSL64_00345</name>
</gene>
<sequence length="900" mass="100522">MYNQKKWYRLPITLALVIAVGVLSGILISNRPAKHRPPGSKVDKIKLPTGFKAEHLYSPSESKNGSWVSMAFDDKGRLITSDQYGSLFRMKLPEIGQTAEPVIEELKIEGDTAKIAMGYAHGLLYAFNSLYVMINNRENPRFPKGSGLYRLQDTDNNDQYDKITLIKALKGEGEHGPHSIVLSPDKKSLYVVAGNFTDLPKMDTYLLMDNWKNDNLFPWIKDPRGHATDRNAPGGWIAHTDPEGKNWELVSAGYRNSYDIAFNEAGDLFIYDSDMEWDFGTPWYRPTRVCHATSGAEYGWRTGSANWSPTFADNLSPIMNIGQGSPTNLLYLQDARFPAKYKNTLLAFDWSFGIVHGLHLKPNGSTYSADHEEFLSGAPLPLTDGVIGPDGALYFLTGGRRLESDLYRVYYEDYKNIPAGSNKAEVVITKEHKQRTDIEKFHAKKDPAAIAAAWPLLKSGDRFLRYAARIAVEHQPVSEWSDKVFAEKDPQTLIYGSLALGRQGDSSKVGGPLLSNLTTINYNGLNQIQKQDLLRTIEVILYRTGKPDAATKAKLIAYLNPKYPSESPILNRFFSKILVNLEAPKVIEKTLALLEKNEQFDDKDNEMVTASADLILRNPQYGLDLAGLLEKMPPAQQTFYAIVLSSQKTGWTPQLRDKYFAWFHKAFSYQGGRSYIGFIDKARQLALKNVPKERYAHYNKISGAELLTGNGNDLVKLYTPKGPGRGWKLPDAVALVQDSLSNRDFERGKMIFSAVLCDRCHTIQGSGADVGPDLTQLGTRFSAKDMLEAIIEPNNAISDQYASIAYTMKDNESIVGRQINEDANFYYIAQNPFDSKTIRKLNKKDVVSSKISTVSVMLPGLINGLNPNELRDLVAYLMSGGNKNNPIYTEASASQKKTGK</sequence>
<evidence type="ECO:0000256" key="3">
    <source>
        <dbReference type="ARBA" id="ARBA00023004"/>
    </source>
</evidence>
<dbReference type="Gene3D" id="2.120.10.30">
    <property type="entry name" value="TolB, C-terminal domain"/>
    <property type="match status" value="1"/>
</dbReference>
<keyword evidence="2 4" id="KW-0479">Metal-binding</keyword>
<dbReference type="InterPro" id="IPR009056">
    <property type="entry name" value="Cyt_c-like_dom"/>
</dbReference>
<dbReference type="GO" id="GO:0020037">
    <property type="term" value="F:heme binding"/>
    <property type="evidence" value="ECO:0007669"/>
    <property type="project" value="InterPro"/>
</dbReference>